<reference evidence="4 5" key="1">
    <citation type="submission" date="2017-08" db="EMBL/GenBank/DDBJ databases">
        <authorList>
            <person name="de Groot N.N."/>
        </authorList>
    </citation>
    <scope>NUCLEOTIDE SEQUENCE [LARGE SCALE GENOMIC DNA]</scope>
    <source>
        <strain evidence="4 5">JC228</strain>
    </source>
</reference>
<dbReference type="Pfam" id="PF13439">
    <property type="entry name" value="Glyco_transf_4"/>
    <property type="match status" value="1"/>
</dbReference>
<evidence type="ECO:0000256" key="1">
    <source>
        <dbReference type="ARBA" id="ARBA00009481"/>
    </source>
</evidence>
<accession>A0A285CIL8</accession>
<proteinExistence type="inferred from homology"/>
<dbReference type="InterPro" id="IPR001296">
    <property type="entry name" value="Glyco_trans_1"/>
</dbReference>
<dbReference type="GO" id="GO:0016757">
    <property type="term" value="F:glycosyltransferase activity"/>
    <property type="evidence" value="ECO:0007669"/>
    <property type="project" value="InterPro"/>
</dbReference>
<dbReference type="InterPro" id="IPR028098">
    <property type="entry name" value="Glyco_trans_4-like_N"/>
</dbReference>
<evidence type="ECO:0000259" key="3">
    <source>
        <dbReference type="Pfam" id="PF13439"/>
    </source>
</evidence>
<dbReference type="Pfam" id="PF00534">
    <property type="entry name" value="Glycos_transf_1"/>
    <property type="match status" value="1"/>
</dbReference>
<gene>
    <name evidence="4" type="ORF">SAMN05877753_101158</name>
</gene>
<dbReference type="PANTHER" id="PTHR12526">
    <property type="entry name" value="GLYCOSYLTRANSFERASE"/>
    <property type="match status" value="1"/>
</dbReference>
<dbReference type="AlphaFoldDB" id="A0A285CIL8"/>
<evidence type="ECO:0000313" key="5">
    <source>
        <dbReference type="Proteomes" id="UP000219546"/>
    </source>
</evidence>
<protein>
    <submittedName>
        <fullName evidence="4">Glycosyltransferase involved in cell wall bisynthesis</fullName>
    </submittedName>
</protein>
<comment type="similarity">
    <text evidence="1">Belongs to the glycosyltransferase group 1 family. Glycosyltransferase 4 subfamily.</text>
</comment>
<dbReference type="PANTHER" id="PTHR12526:SF638">
    <property type="entry name" value="SPORE COAT PROTEIN SA"/>
    <property type="match status" value="1"/>
</dbReference>
<evidence type="ECO:0000259" key="2">
    <source>
        <dbReference type="Pfam" id="PF00534"/>
    </source>
</evidence>
<dbReference type="EMBL" id="OAOP01000001">
    <property type="protein sequence ID" value="SNX66846.1"/>
    <property type="molecule type" value="Genomic_DNA"/>
</dbReference>
<name>A0A285CIL8_9BACI</name>
<evidence type="ECO:0000313" key="4">
    <source>
        <dbReference type="EMBL" id="SNX66846.1"/>
    </source>
</evidence>
<sequence>MKIAFICTEKLPSPAVKGGAIQMMIDGIVPYLKENHEITIFSVTDPSLSDYEQTCGVTYRRFPRNGYRFFVADELKKREFDIIHVCNRPRHIPLYKEASPVSHFILSVHNEMFAQNKISDEEGKMAIEKVTAITTVSQFIKDTIVARFPEAEEKTSVVYSGVDLSEFQPVWSKPGQKIRNEMRKKYGIPKNSKVILFIGRLSPSKGPHILIQAMNHILLKHEDTVLVIVGGKWFSDNRVNKYVRYLHTLAAPYDNHIIFTNYVPASDIYHMYVMGDLFVCSSQWNEPLARVHYEAMAAGIPILTTDRGGNAEVIQDEENGLLIKDYKNPYEYARIINAMLEFPGFGSWLSQNGRRVVEEKFDFKHVADRFEAVYLQAADSLANTNH</sequence>
<dbReference type="RefSeq" id="WP_097156694.1">
    <property type="nucleotide sequence ID" value="NZ_JBEPMQ010000012.1"/>
</dbReference>
<keyword evidence="5" id="KW-1185">Reference proteome</keyword>
<dbReference type="CDD" id="cd03801">
    <property type="entry name" value="GT4_PimA-like"/>
    <property type="match status" value="1"/>
</dbReference>
<dbReference type="Proteomes" id="UP000219546">
    <property type="component" value="Unassembled WGS sequence"/>
</dbReference>
<feature type="domain" description="Glycosyl transferase family 1" evidence="2">
    <location>
        <begin position="179"/>
        <end position="354"/>
    </location>
</feature>
<dbReference type="SUPFAM" id="SSF53756">
    <property type="entry name" value="UDP-Glycosyltransferase/glycogen phosphorylase"/>
    <property type="match status" value="1"/>
</dbReference>
<keyword evidence="4" id="KW-0808">Transferase</keyword>
<feature type="domain" description="Glycosyltransferase subfamily 4-like N-terminal" evidence="3">
    <location>
        <begin position="31"/>
        <end position="165"/>
    </location>
</feature>
<organism evidence="4 5">
    <name type="scientific">Bacillus oleivorans</name>
    <dbReference type="NCBI Taxonomy" id="1448271"/>
    <lineage>
        <taxon>Bacteria</taxon>
        <taxon>Bacillati</taxon>
        <taxon>Bacillota</taxon>
        <taxon>Bacilli</taxon>
        <taxon>Bacillales</taxon>
        <taxon>Bacillaceae</taxon>
        <taxon>Bacillus</taxon>
    </lineage>
</organism>
<dbReference type="Gene3D" id="3.40.50.2000">
    <property type="entry name" value="Glycogen Phosphorylase B"/>
    <property type="match status" value="2"/>
</dbReference>
<dbReference type="OrthoDB" id="139410at2"/>